<evidence type="ECO:0008006" key="4">
    <source>
        <dbReference type="Google" id="ProtNLM"/>
    </source>
</evidence>
<dbReference type="OrthoDB" id="4157173at2759"/>
<evidence type="ECO:0000313" key="2">
    <source>
        <dbReference type="EMBL" id="KAF2680861.1"/>
    </source>
</evidence>
<dbReference type="Proteomes" id="UP000799291">
    <property type="component" value="Unassembled WGS sequence"/>
</dbReference>
<dbReference type="AlphaFoldDB" id="A0A6G1ISD7"/>
<feature type="transmembrane region" description="Helical" evidence="1">
    <location>
        <begin position="12"/>
        <end position="39"/>
    </location>
</feature>
<sequence length="134" mass="14171">MAFPNRLFVPPTWRLLGLGLATTILGLGAGAIIMPLTVARGLGVIPTTSEGRAVTERNMIFLGARDLSIGATLLWLYYERKHREMGMLATSGVIFYVADILVAAKGPRGWDAGVWGLTGAAAVATFIGLGLLQS</sequence>
<reference evidence="2" key="1">
    <citation type="journal article" date="2020" name="Stud. Mycol.">
        <title>101 Dothideomycetes genomes: a test case for predicting lifestyles and emergence of pathogens.</title>
        <authorList>
            <person name="Haridas S."/>
            <person name="Albert R."/>
            <person name="Binder M."/>
            <person name="Bloem J."/>
            <person name="Labutti K."/>
            <person name="Salamov A."/>
            <person name="Andreopoulos B."/>
            <person name="Baker S."/>
            <person name="Barry K."/>
            <person name="Bills G."/>
            <person name="Bluhm B."/>
            <person name="Cannon C."/>
            <person name="Castanera R."/>
            <person name="Culley D."/>
            <person name="Daum C."/>
            <person name="Ezra D."/>
            <person name="Gonzalez J."/>
            <person name="Henrissat B."/>
            <person name="Kuo A."/>
            <person name="Liang C."/>
            <person name="Lipzen A."/>
            <person name="Lutzoni F."/>
            <person name="Magnuson J."/>
            <person name="Mondo S."/>
            <person name="Nolan M."/>
            <person name="Ohm R."/>
            <person name="Pangilinan J."/>
            <person name="Park H.-J."/>
            <person name="Ramirez L."/>
            <person name="Alfaro M."/>
            <person name="Sun H."/>
            <person name="Tritt A."/>
            <person name="Yoshinaga Y."/>
            <person name="Zwiers L.-H."/>
            <person name="Turgeon B."/>
            <person name="Goodwin S."/>
            <person name="Spatafora J."/>
            <person name="Crous P."/>
            <person name="Grigoriev I."/>
        </authorList>
    </citation>
    <scope>NUCLEOTIDE SEQUENCE</scope>
    <source>
        <strain evidence="2">CBS 122367</strain>
    </source>
</reference>
<accession>A0A6G1ISD7</accession>
<evidence type="ECO:0000256" key="1">
    <source>
        <dbReference type="SAM" id="Phobius"/>
    </source>
</evidence>
<protein>
    <recommendedName>
        <fullName evidence="4">DUF4267 domain-containing protein</fullName>
    </recommendedName>
</protein>
<dbReference type="Pfam" id="PF14087">
    <property type="entry name" value="DUF4267"/>
    <property type="match status" value="1"/>
</dbReference>
<organism evidence="2 3">
    <name type="scientific">Lentithecium fluviatile CBS 122367</name>
    <dbReference type="NCBI Taxonomy" id="1168545"/>
    <lineage>
        <taxon>Eukaryota</taxon>
        <taxon>Fungi</taxon>
        <taxon>Dikarya</taxon>
        <taxon>Ascomycota</taxon>
        <taxon>Pezizomycotina</taxon>
        <taxon>Dothideomycetes</taxon>
        <taxon>Pleosporomycetidae</taxon>
        <taxon>Pleosporales</taxon>
        <taxon>Massarineae</taxon>
        <taxon>Lentitheciaceae</taxon>
        <taxon>Lentithecium</taxon>
    </lineage>
</organism>
<feature type="transmembrane region" description="Helical" evidence="1">
    <location>
        <begin position="112"/>
        <end position="132"/>
    </location>
</feature>
<keyword evidence="1" id="KW-1133">Transmembrane helix</keyword>
<keyword evidence="1" id="KW-0472">Membrane</keyword>
<proteinExistence type="predicted"/>
<dbReference type="InterPro" id="IPR025363">
    <property type="entry name" value="DUF4267"/>
</dbReference>
<evidence type="ECO:0000313" key="3">
    <source>
        <dbReference type="Proteomes" id="UP000799291"/>
    </source>
</evidence>
<name>A0A6G1ISD7_9PLEO</name>
<dbReference type="EMBL" id="MU005594">
    <property type="protein sequence ID" value="KAF2680861.1"/>
    <property type="molecule type" value="Genomic_DNA"/>
</dbReference>
<keyword evidence="1" id="KW-0812">Transmembrane</keyword>
<feature type="transmembrane region" description="Helical" evidence="1">
    <location>
        <begin position="85"/>
        <end position="106"/>
    </location>
</feature>
<gene>
    <name evidence="2" type="ORF">K458DRAFT_88720</name>
</gene>
<keyword evidence="3" id="KW-1185">Reference proteome</keyword>